<dbReference type="RefSeq" id="WP_117157318.1">
    <property type="nucleotide sequence ID" value="NZ_BMLG01000036.1"/>
</dbReference>
<evidence type="ECO:0000313" key="2">
    <source>
        <dbReference type="EMBL" id="GGM43454.1"/>
    </source>
</evidence>
<keyword evidence="1" id="KW-1133">Transmembrane helix</keyword>
<dbReference type="Proteomes" id="UP000618460">
    <property type="component" value="Unassembled WGS sequence"/>
</dbReference>
<evidence type="ECO:0000256" key="1">
    <source>
        <dbReference type="SAM" id="Phobius"/>
    </source>
</evidence>
<name>A0A917TZ14_9BACI</name>
<dbReference type="AlphaFoldDB" id="A0A917TZ14"/>
<feature type="transmembrane region" description="Helical" evidence="1">
    <location>
        <begin position="5"/>
        <end position="24"/>
    </location>
</feature>
<organism evidence="2 3">
    <name type="scientific">Paraliobacillus quinghaiensis</name>
    <dbReference type="NCBI Taxonomy" id="470815"/>
    <lineage>
        <taxon>Bacteria</taxon>
        <taxon>Bacillati</taxon>
        <taxon>Bacillota</taxon>
        <taxon>Bacilli</taxon>
        <taxon>Bacillales</taxon>
        <taxon>Bacillaceae</taxon>
        <taxon>Paraliobacillus</taxon>
    </lineage>
</organism>
<reference evidence="2" key="2">
    <citation type="submission" date="2020-09" db="EMBL/GenBank/DDBJ databases">
        <authorList>
            <person name="Sun Q."/>
            <person name="Zhou Y."/>
        </authorList>
    </citation>
    <scope>NUCLEOTIDE SEQUENCE</scope>
    <source>
        <strain evidence="2">CGMCC 1.6333</strain>
    </source>
</reference>
<feature type="transmembrane region" description="Helical" evidence="1">
    <location>
        <begin position="30"/>
        <end position="52"/>
    </location>
</feature>
<accession>A0A917TZ14</accession>
<comment type="caution">
    <text evidence="2">The sequence shown here is derived from an EMBL/GenBank/DDBJ whole genome shotgun (WGS) entry which is preliminary data.</text>
</comment>
<gene>
    <name evidence="2" type="ORF">GCM10011351_31790</name>
</gene>
<dbReference type="EMBL" id="BMLG01000036">
    <property type="protein sequence ID" value="GGM43454.1"/>
    <property type="molecule type" value="Genomic_DNA"/>
</dbReference>
<keyword evidence="1" id="KW-0472">Membrane</keyword>
<evidence type="ECO:0000313" key="3">
    <source>
        <dbReference type="Proteomes" id="UP000618460"/>
    </source>
</evidence>
<keyword evidence="1" id="KW-0812">Transmembrane</keyword>
<protein>
    <submittedName>
        <fullName evidence="2">Uncharacterized protein</fullName>
    </submittedName>
</protein>
<reference evidence="2" key="1">
    <citation type="journal article" date="2014" name="Int. J. Syst. Evol. Microbiol.">
        <title>Complete genome sequence of Corynebacterium casei LMG S-19264T (=DSM 44701T), isolated from a smear-ripened cheese.</title>
        <authorList>
            <consortium name="US DOE Joint Genome Institute (JGI-PGF)"/>
            <person name="Walter F."/>
            <person name="Albersmeier A."/>
            <person name="Kalinowski J."/>
            <person name="Ruckert C."/>
        </authorList>
    </citation>
    <scope>NUCLEOTIDE SEQUENCE</scope>
    <source>
        <strain evidence="2">CGMCC 1.6333</strain>
    </source>
</reference>
<keyword evidence="3" id="KW-1185">Reference proteome</keyword>
<proteinExistence type="predicted"/>
<sequence>MKNIYYLVTAFIFAVIFIIQIIFMGNANDLLAYTVLFVSVIGFLNEIIRFIIPKGKSKLY</sequence>